<proteinExistence type="inferred from homology"/>
<dbReference type="CDD" id="cd13132">
    <property type="entry name" value="MATE_eukaryotic"/>
    <property type="match status" value="1"/>
</dbReference>
<dbReference type="AlphaFoldDB" id="A0A9W7ZY47"/>
<comment type="caution">
    <text evidence="8">The sequence shown here is derived from an EMBL/GenBank/DDBJ whole genome shotgun (WGS) entry which is preliminary data.</text>
</comment>
<keyword evidence="4 7" id="KW-1133">Transmembrane helix</keyword>
<feature type="transmembrane region" description="Helical" evidence="7">
    <location>
        <begin position="442"/>
        <end position="461"/>
    </location>
</feature>
<sequence length="614" mass="66881">MSSPSSLSPSSDRASDISCNSNYNTITTPPPTTDPTASPVGSYCSRTPSTSNSTTTSSSDESRYLHIATNASQITLTEQTPLLAPKSPPSEQSLSIDLKSNINNNNVEYITAAPNAAAIVHSATTEPATWPEVRSEFNWIFTSSVSMAATYLLQYSFAFVNILSLGHLGAKELGAATLVFTTSNVITFAPALGYACALDTFCSSAFTASTDKRLVGFHLQRGLFATFIHFLLVFPILWNVEPILLLARQDPETAHLCGQFMKVYIFSTLPWMLFECLKRFIQAQGDMKTSTKLLIFLAPFHVFNNYLFVWSPWFGIGFLGSPVASCVTYWTMLCVLLVYICFSDAREAWGGFDWRFIRGISEFYKIAVPSIAMVCCDWWAFEILSISSSYLGSTALAAQSIIINTISLLYQIPGGISVVIATRVGNMLGAGQAKSARLSARVGLVIAGLYSVISLCIYLFISSWWGKLYTKDGSIVALVTAVLPLAGLSQSFDTMNASNVAILRAMGRQRLGAMISIPPYYVIMFPLGMYLAFKQPFELGIAGLWLGLDIGLCIIIVCQFFYILGYIDWNAEVVHCFKRLKDSGPQGGFDEGSGNVSTTTLVVEALEAGEGSIL</sequence>
<dbReference type="NCBIfam" id="TIGR00797">
    <property type="entry name" value="matE"/>
    <property type="match status" value="1"/>
</dbReference>
<organism evidence="8 9">
    <name type="scientific">Mycoemilia scoparia</name>
    <dbReference type="NCBI Taxonomy" id="417184"/>
    <lineage>
        <taxon>Eukaryota</taxon>
        <taxon>Fungi</taxon>
        <taxon>Fungi incertae sedis</taxon>
        <taxon>Zoopagomycota</taxon>
        <taxon>Kickxellomycotina</taxon>
        <taxon>Kickxellomycetes</taxon>
        <taxon>Kickxellales</taxon>
        <taxon>Kickxellaceae</taxon>
        <taxon>Mycoemilia</taxon>
    </lineage>
</organism>
<name>A0A9W7ZY47_9FUNG</name>
<feature type="transmembrane region" description="Helical" evidence="7">
    <location>
        <begin position="363"/>
        <end position="381"/>
    </location>
</feature>
<keyword evidence="5 7" id="KW-0472">Membrane</keyword>
<evidence type="ECO:0000256" key="2">
    <source>
        <dbReference type="ARBA" id="ARBA00010199"/>
    </source>
</evidence>
<dbReference type="EMBL" id="JANBPU010000139">
    <property type="protein sequence ID" value="KAJ1915593.1"/>
    <property type="molecule type" value="Genomic_DNA"/>
</dbReference>
<evidence type="ECO:0000256" key="3">
    <source>
        <dbReference type="ARBA" id="ARBA00022692"/>
    </source>
</evidence>
<gene>
    <name evidence="8" type="primary">ERC1_3</name>
    <name evidence="8" type="ORF">H4219_004231</name>
</gene>
<evidence type="ECO:0000256" key="6">
    <source>
        <dbReference type="SAM" id="MobiDB-lite"/>
    </source>
</evidence>
<feature type="transmembrane region" description="Helical" evidence="7">
    <location>
        <begin position="222"/>
        <end position="240"/>
    </location>
</feature>
<keyword evidence="3 7" id="KW-0812">Transmembrane</keyword>
<dbReference type="OrthoDB" id="2126698at2759"/>
<reference evidence="8" key="1">
    <citation type="submission" date="2022-07" db="EMBL/GenBank/DDBJ databases">
        <title>Phylogenomic reconstructions and comparative analyses of Kickxellomycotina fungi.</title>
        <authorList>
            <person name="Reynolds N.K."/>
            <person name="Stajich J.E."/>
            <person name="Barry K."/>
            <person name="Grigoriev I.V."/>
            <person name="Crous P."/>
            <person name="Smith M.E."/>
        </authorList>
    </citation>
    <scope>NUCLEOTIDE SEQUENCE</scope>
    <source>
        <strain evidence="8">NBRC 100468</strain>
    </source>
</reference>
<feature type="transmembrane region" description="Helical" evidence="7">
    <location>
        <begin position="473"/>
        <end position="492"/>
    </location>
</feature>
<evidence type="ECO:0000313" key="9">
    <source>
        <dbReference type="Proteomes" id="UP001150538"/>
    </source>
</evidence>
<dbReference type="PANTHER" id="PTHR11206">
    <property type="entry name" value="MULTIDRUG RESISTANCE PROTEIN"/>
    <property type="match status" value="1"/>
</dbReference>
<feature type="transmembrane region" description="Helical" evidence="7">
    <location>
        <begin position="513"/>
        <end position="533"/>
    </location>
</feature>
<accession>A0A9W7ZY47</accession>
<evidence type="ECO:0000256" key="1">
    <source>
        <dbReference type="ARBA" id="ARBA00004141"/>
    </source>
</evidence>
<comment type="subcellular location">
    <subcellularLocation>
        <location evidence="1">Membrane</location>
        <topology evidence="1">Multi-pass membrane protein</topology>
    </subcellularLocation>
</comment>
<dbReference type="GO" id="GO:0015297">
    <property type="term" value="F:antiporter activity"/>
    <property type="evidence" value="ECO:0007669"/>
    <property type="project" value="InterPro"/>
</dbReference>
<feature type="compositionally biased region" description="Low complexity" evidence="6">
    <location>
        <begin position="45"/>
        <end position="59"/>
    </location>
</feature>
<dbReference type="GO" id="GO:1990961">
    <property type="term" value="P:xenobiotic detoxification by transmembrane export across the plasma membrane"/>
    <property type="evidence" value="ECO:0007669"/>
    <property type="project" value="InterPro"/>
</dbReference>
<evidence type="ECO:0000256" key="4">
    <source>
        <dbReference type="ARBA" id="ARBA00022989"/>
    </source>
</evidence>
<comment type="similarity">
    <text evidence="2">Belongs to the multi antimicrobial extrusion (MATE) (TC 2.A.66.1) family.</text>
</comment>
<feature type="transmembrane region" description="Helical" evidence="7">
    <location>
        <begin position="401"/>
        <end position="421"/>
    </location>
</feature>
<evidence type="ECO:0000256" key="5">
    <source>
        <dbReference type="ARBA" id="ARBA00023136"/>
    </source>
</evidence>
<dbReference type="InterPro" id="IPR045069">
    <property type="entry name" value="MATE_euk"/>
</dbReference>
<keyword evidence="9" id="KW-1185">Reference proteome</keyword>
<dbReference type="GO" id="GO:0016020">
    <property type="term" value="C:membrane"/>
    <property type="evidence" value="ECO:0007669"/>
    <property type="project" value="UniProtKB-SubCell"/>
</dbReference>
<dbReference type="Pfam" id="PF01554">
    <property type="entry name" value="MatE"/>
    <property type="match status" value="2"/>
</dbReference>
<feature type="transmembrane region" description="Helical" evidence="7">
    <location>
        <begin position="293"/>
        <end position="313"/>
    </location>
</feature>
<feature type="transmembrane region" description="Helical" evidence="7">
    <location>
        <begin position="319"/>
        <end position="342"/>
    </location>
</feature>
<dbReference type="InterPro" id="IPR002528">
    <property type="entry name" value="MATE_fam"/>
</dbReference>
<evidence type="ECO:0000313" key="8">
    <source>
        <dbReference type="EMBL" id="KAJ1915593.1"/>
    </source>
</evidence>
<protein>
    <submittedName>
        <fullName evidence="8">Ethionine resistance protein</fullName>
    </submittedName>
</protein>
<dbReference type="Proteomes" id="UP001150538">
    <property type="component" value="Unassembled WGS sequence"/>
</dbReference>
<feature type="compositionally biased region" description="Low complexity" evidence="6">
    <location>
        <begin position="1"/>
        <end position="18"/>
    </location>
</feature>
<evidence type="ECO:0000256" key="7">
    <source>
        <dbReference type="SAM" id="Phobius"/>
    </source>
</evidence>
<feature type="transmembrane region" description="Helical" evidence="7">
    <location>
        <begin position="539"/>
        <end position="564"/>
    </location>
</feature>
<dbReference type="GO" id="GO:0042910">
    <property type="term" value="F:xenobiotic transmembrane transporter activity"/>
    <property type="evidence" value="ECO:0007669"/>
    <property type="project" value="InterPro"/>
</dbReference>
<feature type="region of interest" description="Disordered" evidence="6">
    <location>
        <begin position="1"/>
        <end position="63"/>
    </location>
</feature>